<gene>
    <name evidence="2" type="ORF">HYV66_02775</name>
</gene>
<accession>A0A932DSK3</accession>
<evidence type="ECO:0000256" key="1">
    <source>
        <dbReference type="SAM" id="Phobius"/>
    </source>
</evidence>
<sequence length="190" mass="21393">MDNISLIPKKEKYSRSLPRFVSFRGPQLELSALAKLGLMLIAAASLVSAGLYFWKYNLNKQAASFNTELQRLTGQRDMSLELRLNNLNSILEVFKSILDDHRYWSLVFKTLEEKTLNTVTFKSFDGDDADSVFLLTGRAPSYGVLAQQIKIFEDTSQIVSVKASNIGLAEDGRVDFTLAVNFSKDLIKKK</sequence>
<dbReference type="EMBL" id="JACPHQ010000038">
    <property type="protein sequence ID" value="MBI2466125.1"/>
    <property type="molecule type" value="Genomic_DNA"/>
</dbReference>
<proteinExistence type="predicted"/>
<keyword evidence="1" id="KW-1133">Transmembrane helix</keyword>
<dbReference type="Proteomes" id="UP000709672">
    <property type="component" value="Unassembled WGS sequence"/>
</dbReference>
<evidence type="ECO:0008006" key="4">
    <source>
        <dbReference type="Google" id="ProtNLM"/>
    </source>
</evidence>
<feature type="transmembrane region" description="Helical" evidence="1">
    <location>
        <begin position="32"/>
        <end position="54"/>
    </location>
</feature>
<comment type="caution">
    <text evidence="2">The sequence shown here is derived from an EMBL/GenBank/DDBJ whole genome shotgun (WGS) entry which is preliminary data.</text>
</comment>
<keyword evidence="1" id="KW-0812">Transmembrane</keyword>
<name>A0A932DSK3_9BACT</name>
<evidence type="ECO:0000313" key="3">
    <source>
        <dbReference type="Proteomes" id="UP000709672"/>
    </source>
</evidence>
<dbReference type="AlphaFoldDB" id="A0A932DSK3"/>
<reference evidence="2" key="1">
    <citation type="submission" date="2020-07" db="EMBL/GenBank/DDBJ databases">
        <title>Huge and variable diversity of episymbiotic CPR bacteria and DPANN archaea in groundwater ecosystems.</title>
        <authorList>
            <person name="He C.Y."/>
            <person name="Keren R."/>
            <person name="Whittaker M."/>
            <person name="Farag I.F."/>
            <person name="Doudna J."/>
            <person name="Cate J.H.D."/>
            <person name="Banfield J.F."/>
        </authorList>
    </citation>
    <scope>NUCLEOTIDE SEQUENCE</scope>
    <source>
        <strain evidence="2">NC_groundwater_418_Ag_B-0.1um_45_10</strain>
    </source>
</reference>
<protein>
    <recommendedName>
        <fullName evidence="4">PilN domain-containing protein</fullName>
    </recommendedName>
</protein>
<keyword evidence="1" id="KW-0472">Membrane</keyword>
<organism evidence="2 3">
    <name type="scientific">Candidatus Sungiibacteriota bacterium</name>
    <dbReference type="NCBI Taxonomy" id="2750080"/>
    <lineage>
        <taxon>Bacteria</taxon>
        <taxon>Candidatus Sungiibacteriota</taxon>
    </lineage>
</organism>
<evidence type="ECO:0000313" key="2">
    <source>
        <dbReference type="EMBL" id="MBI2466125.1"/>
    </source>
</evidence>